<dbReference type="Pfam" id="PF02601">
    <property type="entry name" value="Exonuc_VII_L"/>
    <property type="match status" value="1"/>
</dbReference>
<dbReference type="InterPro" id="IPR025824">
    <property type="entry name" value="OB-fold_nuc-bd_dom"/>
</dbReference>
<dbReference type="CDD" id="cd04489">
    <property type="entry name" value="ExoVII_LU_OBF"/>
    <property type="match status" value="1"/>
</dbReference>
<gene>
    <name evidence="8" type="ORF">CLV84_4039</name>
</gene>
<organism evidence="8 9">
    <name type="scientific">Neolewinella xylanilytica</name>
    <dbReference type="NCBI Taxonomy" id="1514080"/>
    <lineage>
        <taxon>Bacteria</taxon>
        <taxon>Pseudomonadati</taxon>
        <taxon>Bacteroidota</taxon>
        <taxon>Saprospiria</taxon>
        <taxon>Saprospirales</taxon>
        <taxon>Lewinellaceae</taxon>
        <taxon>Neolewinella</taxon>
    </lineage>
</organism>
<dbReference type="GO" id="GO:0003676">
    <property type="term" value="F:nucleic acid binding"/>
    <property type="evidence" value="ECO:0007669"/>
    <property type="project" value="InterPro"/>
</dbReference>
<sequence>METLSLSQLTTFIRRVFALNLPEPVWITAELAQVSEARGHTWLTLVEKSDANDSIVAQMEAVIWSGGRKKLRKSHGAGLIKGLLQEGMSVRLRVTASFHERYGLKLVVEDVDPAHTIGALEQRRQATLTALNSDGLLDRNAARPLPPVIQRLAVISSETAAGLADFQRQLRDNPYGYVYRQEVYPAAMQGAQTTEEILTRLRQIKRRASEYDAIVIVRGGGGKTDLAAFDDELLCRAVADGPLPVLAGIGHEIDDTVLDRVVHRSLKTPTAVAAYLVDRSLRAEMRVLQIGRTLDGRVRQILQEERDRLERTLRLAYQSGQRSLNTAHLRTGALEERLHSLTASNLATAREKLDTNERLLTALRPETTLARGYALLVQEGKLVTTAKSLKTGDVEVRLQDGKAKLRKD</sequence>
<keyword evidence="3 5" id="KW-0378">Hydrolase</keyword>
<dbReference type="RefSeq" id="WP_104421604.1">
    <property type="nucleotide sequence ID" value="NZ_PTJC01000008.1"/>
</dbReference>
<dbReference type="NCBIfam" id="TIGR00237">
    <property type="entry name" value="xseA"/>
    <property type="match status" value="1"/>
</dbReference>
<accession>A0A2S6I098</accession>
<evidence type="ECO:0000256" key="4">
    <source>
        <dbReference type="ARBA" id="ARBA00022839"/>
    </source>
</evidence>
<protein>
    <recommendedName>
        <fullName evidence="5">Exodeoxyribonuclease 7 large subunit</fullName>
        <ecNumber evidence="5">3.1.11.6</ecNumber>
    </recommendedName>
</protein>
<dbReference type="GO" id="GO:0009318">
    <property type="term" value="C:exodeoxyribonuclease VII complex"/>
    <property type="evidence" value="ECO:0007669"/>
    <property type="project" value="UniProtKB-UniRule"/>
</dbReference>
<evidence type="ECO:0000256" key="3">
    <source>
        <dbReference type="ARBA" id="ARBA00022801"/>
    </source>
</evidence>
<comment type="catalytic activity">
    <reaction evidence="5">
        <text>Exonucleolytic cleavage in either 5'- to 3'- or 3'- to 5'-direction to yield nucleoside 5'-phosphates.</text>
        <dbReference type="EC" id="3.1.11.6"/>
    </reaction>
</comment>
<dbReference type="GO" id="GO:0006308">
    <property type="term" value="P:DNA catabolic process"/>
    <property type="evidence" value="ECO:0007669"/>
    <property type="project" value="UniProtKB-UniRule"/>
</dbReference>
<dbReference type="Pfam" id="PF13742">
    <property type="entry name" value="tRNA_anti_2"/>
    <property type="match status" value="1"/>
</dbReference>
<dbReference type="PANTHER" id="PTHR30008">
    <property type="entry name" value="EXODEOXYRIBONUCLEASE 7 LARGE SUBUNIT"/>
    <property type="match status" value="1"/>
</dbReference>
<dbReference type="Proteomes" id="UP000237662">
    <property type="component" value="Unassembled WGS sequence"/>
</dbReference>
<dbReference type="InterPro" id="IPR020579">
    <property type="entry name" value="Exonuc_VII_lsu_C"/>
</dbReference>
<dbReference type="InterPro" id="IPR003753">
    <property type="entry name" value="Exonuc_VII_L"/>
</dbReference>
<proteinExistence type="inferred from homology"/>
<feature type="domain" description="Exonuclease VII large subunit C-terminal" evidence="6">
    <location>
        <begin position="136"/>
        <end position="339"/>
    </location>
</feature>
<keyword evidence="2 5" id="KW-0540">Nuclease</keyword>
<dbReference type="OrthoDB" id="9802795at2"/>
<evidence type="ECO:0000256" key="5">
    <source>
        <dbReference type="RuleBase" id="RU004355"/>
    </source>
</evidence>
<keyword evidence="9" id="KW-1185">Reference proteome</keyword>
<evidence type="ECO:0000313" key="9">
    <source>
        <dbReference type="Proteomes" id="UP000237662"/>
    </source>
</evidence>
<comment type="subcellular location">
    <subcellularLocation>
        <location evidence="5">Cytoplasm</location>
    </subcellularLocation>
</comment>
<evidence type="ECO:0000256" key="1">
    <source>
        <dbReference type="ARBA" id="ARBA00022490"/>
    </source>
</evidence>
<dbReference type="EC" id="3.1.11.6" evidence="5"/>
<evidence type="ECO:0000259" key="6">
    <source>
        <dbReference type="Pfam" id="PF02601"/>
    </source>
</evidence>
<name>A0A2S6I098_9BACT</name>
<dbReference type="PANTHER" id="PTHR30008:SF0">
    <property type="entry name" value="EXODEOXYRIBONUCLEASE 7 LARGE SUBUNIT"/>
    <property type="match status" value="1"/>
</dbReference>
<evidence type="ECO:0000256" key="2">
    <source>
        <dbReference type="ARBA" id="ARBA00022722"/>
    </source>
</evidence>
<dbReference type="EMBL" id="PTJC01000008">
    <property type="protein sequence ID" value="PPK84270.1"/>
    <property type="molecule type" value="Genomic_DNA"/>
</dbReference>
<evidence type="ECO:0000313" key="8">
    <source>
        <dbReference type="EMBL" id="PPK84270.1"/>
    </source>
</evidence>
<keyword evidence="1" id="KW-0963">Cytoplasm</keyword>
<comment type="caution">
    <text evidence="8">The sequence shown here is derived from an EMBL/GenBank/DDBJ whole genome shotgun (WGS) entry which is preliminary data.</text>
</comment>
<comment type="similarity">
    <text evidence="5">Belongs to the XseA family.</text>
</comment>
<feature type="domain" description="OB-fold nucleic acid binding" evidence="7">
    <location>
        <begin position="4"/>
        <end position="111"/>
    </location>
</feature>
<keyword evidence="4 5" id="KW-0269">Exonuclease</keyword>
<dbReference type="GO" id="GO:0005737">
    <property type="term" value="C:cytoplasm"/>
    <property type="evidence" value="ECO:0007669"/>
    <property type="project" value="UniProtKB-SubCell"/>
</dbReference>
<reference evidence="8 9" key="1">
    <citation type="submission" date="2018-02" db="EMBL/GenBank/DDBJ databases">
        <title>Genomic Encyclopedia of Archaeal and Bacterial Type Strains, Phase II (KMG-II): from individual species to whole genera.</title>
        <authorList>
            <person name="Goeker M."/>
        </authorList>
    </citation>
    <scope>NUCLEOTIDE SEQUENCE [LARGE SCALE GENOMIC DNA]</scope>
    <source>
        <strain evidence="8 9">DSM 29526</strain>
    </source>
</reference>
<dbReference type="AlphaFoldDB" id="A0A2S6I098"/>
<evidence type="ECO:0000259" key="7">
    <source>
        <dbReference type="Pfam" id="PF13742"/>
    </source>
</evidence>
<dbReference type="GO" id="GO:0008855">
    <property type="term" value="F:exodeoxyribonuclease VII activity"/>
    <property type="evidence" value="ECO:0007669"/>
    <property type="project" value="UniProtKB-UniRule"/>
</dbReference>